<dbReference type="PANTHER" id="PTHR48207:SF3">
    <property type="entry name" value="SUCCINATE--HYDROXYMETHYLGLUTARATE COA-TRANSFERASE"/>
    <property type="match status" value="1"/>
</dbReference>
<dbReference type="InterPro" id="IPR023606">
    <property type="entry name" value="CoA-Trfase_III_dom_1_sf"/>
</dbReference>
<sequence>FKNNTLRTKNASKVKEIIEDAFKNLSAKEVVDRLDEAKIANGNVNELNQVWEHPQLKARNRWREVDSEVGKIPALLPPATNNNYEARMDKIPALGEHTESILKEFGFSDKINLFKEKKII</sequence>
<organism evidence="2 3">
    <name type="scientific">Campylobacter jejuni</name>
    <dbReference type="NCBI Taxonomy" id="197"/>
    <lineage>
        <taxon>Bacteria</taxon>
        <taxon>Pseudomonadati</taxon>
        <taxon>Campylobacterota</taxon>
        <taxon>Epsilonproteobacteria</taxon>
        <taxon>Campylobacterales</taxon>
        <taxon>Campylobacteraceae</taxon>
        <taxon>Campylobacter</taxon>
    </lineage>
</organism>
<reference evidence="2" key="1">
    <citation type="submission" date="2021-12" db="EMBL/GenBank/DDBJ databases">
        <title>Prevalence of phenicol resistance gene fexA in Campylobacter isolated from poultry supply chain.</title>
        <authorList>
            <person name="Tang B."/>
            <person name="Zheng X."/>
            <person name="Lin J."/>
            <person name="Lin R."/>
            <person name="Yang H."/>
            <person name="Shen Z."/>
            <person name="Xia F."/>
        </authorList>
    </citation>
    <scope>NUCLEOTIDE SEQUENCE</scope>
    <source>
        <strain evidence="2">CJHN2011004</strain>
    </source>
</reference>
<dbReference type="EMBL" id="JAJUOL010000630">
    <property type="protein sequence ID" value="MCH3853067.1"/>
    <property type="molecule type" value="Genomic_DNA"/>
</dbReference>
<dbReference type="InterPro" id="IPR003673">
    <property type="entry name" value="CoA-Trfase_fam_III"/>
</dbReference>
<dbReference type="Gene3D" id="3.40.50.10540">
    <property type="entry name" value="Crotonobetainyl-coa:carnitine coa-transferase, domain 1"/>
    <property type="match status" value="1"/>
</dbReference>
<dbReference type="RefSeq" id="WP_240381756.1">
    <property type="nucleotide sequence ID" value="NZ_JAJUOL010000630.1"/>
</dbReference>
<keyword evidence="1 2" id="KW-0808">Transferase</keyword>
<evidence type="ECO:0000256" key="1">
    <source>
        <dbReference type="ARBA" id="ARBA00022679"/>
    </source>
</evidence>
<dbReference type="SUPFAM" id="SSF89796">
    <property type="entry name" value="CoA-transferase family III (CaiB/BaiF)"/>
    <property type="match status" value="1"/>
</dbReference>
<gene>
    <name evidence="2" type="ORF">LZC39_13300</name>
</gene>
<feature type="non-terminal residue" evidence="2">
    <location>
        <position position="1"/>
    </location>
</feature>
<dbReference type="Gene3D" id="3.30.1540.10">
    <property type="entry name" value="formyl-coa transferase, domain 3"/>
    <property type="match status" value="1"/>
</dbReference>
<dbReference type="AlphaFoldDB" id="A0AAW5EGE5"/>
<evidence type="ECO:0000313" key="2">
    <source>
        <dbReference type="EMBL" id="MCH3853067.1"/>
    </source>
</evidence>
<dbReference type="PANTHER" id="PTHR48207">
    <property type="entry name" value="SUCCINATE--HYDROXYMETHYLGLUTARATE COA-TRANSFERASE"/>
    <property type="match status" value="1"/>
</dbReference>
<comment type="caution">
    <text evidence="2">The sequence shown here is derived from an EMBL/GenBank/DDBJ whole genome shotgun (WGS) entry which is preliminary data.</text>
</comment>
<protein>
    <submittedName>
        <fullName evidence="2">CoA transferase</fullName>
    </submittedName>
</protein>
<evidence type="ECO:0000313" key="3">
    <source>
        <dbReference type="Proteomes" id="UP001199644"/>
    </source>
</evidence>
<proteinExistence type="predicted"/>
<dbReference type="InterPro" id="IPR050483">
    <property type="entry name" value="CoA-transferase_III_domain"/>
</dbReference>
<accession>A0AAW5EGE5</accession>
<dbReference type="Proteomes" id="UP001199644">
    <property type="component" value="Unassembled WGS sequence"/>
</dbReference>
<dbReference type="Pfam" id="PF02515">
    <property type="entry name" value="CoA_transf_3"/>
    <property type="match status" value="1"/>
</dbReference>
<dbReference type="GO" id="GO:0008410">
    <property type="term" value="F:CoA-transferase activity"/>
    <property type="evidence" value="ECO:0007669"/>
    <property type="project" value="TreeGrafter"/>
</dbReference>
<dbReference type="InterPro" id="IPR044855">
    <property type="entry name" value="CoA-Trfase_III_dom3_sf"/>
</dbReference>
<name>A0AAW5EGE5_CAMJU</name>